<organism evidence="1 2">
    <name type="scientific">Aestuariivirga litoralis</name>
    <dbReference type="NCBI Taxonomy" id="2650924"/>
    <lineage>
        <taxon>Bacteria</taxon>
        <taxon>Pseudomonadati</taxon>
        <taxon>Pseudomonadota</taxon>
        <taxon>Alphaproteobacteria</taxon>
        <taxon>Hyphomicrobiales</taxon>
        <taxon>Aestuariivirgaceae</taxon>
        <taxon>Aestuariivirga</taxon>
    </lineage>
</organism>
<keyword evidence="2" id="KW-1185">Reference proteome</keyword>
<dbReference type="Pfam" id="PF13578">
    <property type="entry name" value="Methyltransf_24"/>
    <property type="match status" value="1"/>
</dbReference>
<dbReference type="InterPro" id="IPR029063">
    <property type="entry name" value="SAM-dependent_MTases_sf"/>
</dbReference>
<comment type="caution">
    <text evidence="1">The sequence shown here is derived from an EMBL/GenBank/DDBJ whole genome shotgun (WGS) entry which is preliminary data.</text>
</comment>
<evidence type="ECO:0000313" key="1">
    <source>
        <dbReference type="EMBL" id="PZF78502.1"/>
    </source>
</evidence>
<protein>
    <recommendedName>
        <fullName evidence="3">Class I SAM-dependent methyltransferase</fullName>
    </recommendedName>
</protein>
<evidence type="ECO:0000313" key="2">
    <source>
        <dbReference type="Proteomes" id="UP000248795"/>
    </source>
</evidence>
<proteinExistence type="predicted"/>
<dbReference type="Proteomes" id="UP000248795">
    <property type="component" value="Unassembled WGS sequence"/>
</dbReference>
<evidence type="ECO:0008006" key="3">
    <source>
        <dbReference type="Google" id="ProtNLM"/>
    </source>
</evidence>
<dbReference type="Gene3D" id="3.40.50.150">
    <property type="entry name" value="Vaccinia Virus protein VP39"/>
    <property type="match status" value="1"/>
</dbReference>
<sequence>MERPLPIRDSDVLKDARLFASRYHLIKSLSERLKGKRIAEVGIAFGDFTKFLLQELDPSHFDAYDIFKLTDSQRMNGVSCADILKGKTHLEFFNERFESAIKAGVLRAIPGDSSSNLKNAKVQYDMIYVDGDHSYPGVKRDADVAVNCLAEDGVLIFNDYTMMDLSGYKYGIVPVVNDLCVNHNWKIFAFAFQPDMFCDIALVRGSAAA</sequence>
<dbReference type="EMBL" id="QKVK01000001">
    <property type="protein sequence ID" value="PZF78502.1"/>
    <property type="molecule type" value="Genomic_DNA"/>
</dbReference>
<dbReference type="RefSeq" id="WP_111195829.1">
    <property type="nucleotide sequence ID" value="NZ_QKVK01000001.1"/>
</dbReference>
<reference evidence="2" key="1">
    <citation type="submission" date="2018-06" db="EMBL/GenBank/DDBJ databases">
        <title>Aestuariibacter litoralis strain KCTC 52945T.</title>
        <authorList>
            <person name="Li X."/>
            <person name="Salam N."/>
            <person name="Li J.-L."/>
            <person name="Chen Y.-M."/>
            <person name="Yang Z.-W."/>
            <person name="Zhang L.-Y."/>
            <person name="Han M.-X."/>
            <person name="Xiao M."/>
            <person name="Li W.-J."/>
        </authorList>
    </citation>
    <scope>NUCLEOTIDE SEQUENCE [LARGE SCALE GENOMIC DNA]</scope>
    <source>
        <strain evidence="2">KCTC 52945</strain>
    </source>
</reference>
<gene>
    <name evidence="1" type="ORF">DK847_01430</name>
</gene>
<accession>A0A2W2AXL9</accession>
<dbReference type="SUPFAM" id="SSF53335">
    <property type="entry name" value="S-adenosyl-L-methionine-dependent methyltransferases"/>
    <property type="match status" value="1"/>
</dbReference>
<dbReference type="AlphaFoldDB" id="A0A2W2AXL9"/>
<name>A0A2W2AXL9_9HYPH</name>